<name>A0AA36ICS0_9DINO</name>
<dbReference type="Gene3D" id="3.30.200.20">
    <property type="entry name" value="Phosphorylase Kinase, domain 1"/>
    <property type="match status" value="1"/>
</dbReference>
<evidence type="ECO:0000256" key="2">
    <source>
        <dbReference type="ARBA" id="ARBA00022679"/>
    </source>
</evidence>
<proteinExistence type="predicted"/>
<dbReference type="Proteomes" id="UP001178507">
    <property type="component" value="Unassembled WGS sequence"/>
</dbReference>
<dbReference type="InterPro" id="IPR011992">
    <property type="entry name" value="EF-hand-dom_pair"/>
</dbReference>
<keyword evidence="5" id="KW-0067">ATP-binding</keyword>
<dbReference type="PROSITE" id="PS50011">
    <property type="entry name" value="PROTEIN_KINASE_DOM"/>
    <property type="match status" value="1"/>
</dbReference>
<keyword evidence="3" id="KW-0547">Nucleotide-binding</keyword>
<feature type="compositionally biased region" description="Polar residues" evidence="7">
    <location>
        <begin position="479"/>
        <end position="507"/>
    </location>
</feature>
<evidence type="ECO:0000313" key="9">
    <source>
        <dbReference type="EMBL" id="CAJ1385235.1"/>
    </source>
</evidence>
<feature type="domain" description="Protein kinase" evidence="8">
    <location>
        <begin position="716"/>
        <end position="987"/>
    </location>
</feature>
<evidence type="ECO:0000256" key="7">
    <source>
        <dbReference type="SAM" id="MobiDB-lite"/>
    </source>
</evidence>
<dbReference type="SUPFAM" id="SSF56112">
    <property type="entry name" value="Protein kinase-like (PK-like)"/>
    <property type="match status" value="1"/>
</dbReference>
<evidence type="ECO:0000259" key="8">
    <source>
        <dbReference type="PROSITE" id="PS50011"/>
    </source>
</evidence>
<dbReference type="Gene3D" id="1.10.238.10">
    <property type="entry name" value="EF-hand"/>
    <property type="match status" value="1"/>
</dbReference>
<organism evidence="9 10">
    <name type="scientific">Effrenium voratum</name>
    <dbReference type="NCBI Taxonomy" id="2562239"/>
    <lineage>
        <taxon>Eukaryota</taxon>
        <taxon>Sar</taxon>
        <taxon>Alveolata</taxon>
        <taxon>Dinophyceae</taxon>
        <taxon>Suessiales</taxon>
        <taxon>Symbiodiniaceae</taxon>
        <taxon>Effrenium</taxon>
    </lineage>
</organism>
<protein>
    <recommendedName>
        <fullName evidence="8">Protein kinase domain-containing protein</fullName>
    </recommendedName>
</protein>
<accession>A0AA36ICS0</accession>
<dbReference type="InterPro" id="IPR050205">
    <property type="entry name" value="CDPK_Ser/Thr_kinases"/>
</dbReference>
<dbReference type="AlphaFoldDB" id="A0AA36ICS0"/>
<reference evidence="9" key="1">
    <citation type="submission" date="2023-08" db="EMBL/GenBank/DDBJ databases">
        <authorList>
            <person name="Chen Y."/>
            <person name="Shah S."/>
            <person name="Dougan E. K."/>
            <person name="Thang M."/>
            <person name="Chan C."/>
        </authorList>
    </citation>
    <scope>NUCLEOTIDE SEQUENCE</scope>
</reference>
<keyword evidence="1" id="KW-0723">Serine/threonine-protein kinase</keyword>
<dbReference type="SUPFAM" id="SSF47473">
    <property type="entry name" value="EF-hand"/>
    <property type="match status" value="1"/>
</dbReference>
<evidence type="ECO:0000256" key="4">
    <source>
        <dbReference type="ARBA" id="ARBA00022777"/>
    </source>
</evidence>
<dbReference type="InterPro" id="IPR000719">
    <property type="entry name" value="Prot_kinase_dom"/>
</dbReference>
<dbReference type="GO" id="GO:0004674">
    <property type="term" value="F:protein serine/threonine kinase activity"/>
    <property type="evidence" value="ECO:0007669"/>
    <property type="project" value="UniProtKB-KW"/>
</dbReference>
<keyword evidence="2" id="KW-0808">Transferase</keyword>
<feature type="region of interest" description="Disordered" evidence="7">
    <location>
        <begin position="357"/>
        <end position="551"/>
    </location>
</feature>
<evidence type="ECO:0000256" key="3">
    <source>
        <dbReference type="ARBA" id="ARBA00022741"/>
    </source>
</evidence>
<evidence type="ECO:0000256" key="1">
    <source>
        <dbReference type="ARBA" id="ARBA00022527"/>
    </source>
</evidence>
<comment type="caution">
    <text evidence="9">The sequence shown here is derived from an EMBL/GenBank/DDBJ whole genome shotgun (WGS) entry which is preliminary data.</text>
</comment>
<keyword evidence="4" id="KW-0418">Kinase</keyword>
<feature type="compositionally biased region" description="Pro residues" evidence="7">
    <location>
        <begin position="442"/>
        <end position="452"/>
    </location>
</feature>
<evidence type="ECO:0000256" key="5">
    <source>
        <dbReference type="ARBA" id="ARBA00022840"/>
    </source>
</evidence>
<evidence type="ECO:0000256" key="6">
    <source>
        <dbReference type="SAM" id="Coils"/>
    </source>
</evidence>
<sequence>MWARELQLQQQLAALRQQLQAAEAENQRLRGELARASITPSDGGSAELARRLEVCEAELSRREVVTRAELEQRLAQERRHFEAELRRLWAALSSAGPTPAPASPARNAASVLRGVYASVSELPCLMANLSPRRPDGGSLRLASPIAQASLAHAAGNAMSSRVTLPVRRVMSPVRLSPRGQSPPRAVSPWQPSMASLATSAFGYHPGPALPAGCVSMGSPSSASPRTSPMRVTQVVVHPAVVMRTHSPGAAVRAHSPVAAVHVPRAPSPVSPVRAAAMQHMYAPLAYKPRPSLPKTMQTAHTQPQQVYMRQPQPKVASGPLSQTARNSNAHVVLRQVLDRRTPSPVLTRHETLMSTCPVWQSAPRQDSPPIGYNRSPSERTASPLTWRTGAQERVRPRDLSDTARALCKDTPQTSPPQSRRGEEWPDPFLMAHGSPIALAPTPDQPGPGPTPRLPCLARPDPTSGPSGPSGPNPSRERTQSVLESQPSITSSFLQENSPPSSPPQYTSAKLLRTSSSRRRNVSPGSMSGVLVVPPSPRDPNGAPRDPTERNQQQLLQDLRSKGAAASLGPSNTANVSIALFELFCAAVNEPSVLEQVSQDLHRRSQRRGELRWDDLAMMRPVQTLARMIACTLSGSGQLKEEAFWQILGKEEGYVAWWKALMARYGLHCSGDTLSSAELMDFLTCACRLLRDSFAPEAYLRNLRTVRCGAHRLRDRYENFGLLSYARFGRTYRCRGRLSFEDRQCFQLRKDRIHGPSDQVRSEAETLRTLQHPNLPRVVESFEDYNSVYIISELADSIRLLTFVRCRYESKTEITEAWLAQVLRQILDVLSYCHQLKPHSIVHGDFGMKSVGLASISDPATSPHVIIPDLGLAGVLSPPGNHVAKVTSAQHLRPEQDSYTRECCSPKQDVWACGCLLFILLSGCAPLKANDLSFGGPFTAPEASGHLRVDWSSLRHASAQAEALCSRMLESNPAQRPTAAECLRYPWLQETNFCKMVPLPVLDRLVKYDARVHESKETVASAISDLSSRSLTVGTGTFPRVALPSVPPGARPSDLEKIQLKPLLAAAPLLQLGLSVHSVERITSTFDLDGLGTVAHGSFVRRCMELAEDQVDAALWRIFVAADEDHRGLLGASKLEQVLDSWAACGAQDTEMEGSTREVLRAALNPELTGEAVREIAPAGGEVSFEALKEFVLRRHDEACAQSAKELGVDIEDGP</sequence>
<keyword evidence="6" id="KW-0175">Coiled coil</keyword>
<dbReference type="InterPro" id="IPR011009">
    <property type="entry name" value="Kinase-like_dom_sf"/>
</dbReference>
<feature type="coiled-coil region" evidence="6">
    <location>
        <begin position="5"/>
        <end position="39"/>
    </location>
</feature>
<dbReference type="Pfam" id="PF00069">
    <property type="entry name" value="Pkinase"/>
    <property type="match status" value="1"/>
</dbReference>
<feature type="compositionally biased region" description="Polar residues" evidence="7">
    <location>
        <begin position="374"/>
        <end position="385"/>
    </location>
</feature>
<evidence type="ECO:0000313" key="10">
    <source>
        <dbReference type="Proteomes" id="UP001178507"/>
    </source>
</evidence>
<keyword evidence="10" id="KW-1185">Reference proteome</keyword>
<gene>
    <name evidence="9" type="ORF">EVOR1521_LOCUS11878</name>
</gene>
<dbReference type="Gene3D" id="1.10.510.10">
    <property type="entry name" value="Transferase(Phosphotransferase) domain 1"/>
    <property type="match status" value="1"/>
</dbReference>
<dbReference type="GO" id="GO:0005524">
    <property type="term" value="F:ATP binding"/>
    <property type="evidence" value="ECO:0007669"/>
    <property type="project" value="UniProtKB-KW"/>
</dbReference>
<dbReference type="EMBL" id="CAUJNA010001213">
    <property type="protein sequence ID" value="CAJ1385235.1"/>
    <property type="molecule type" value="Genomic_DNA"/>
</dbReference>
<feature type="compositionally biased region" description="Basic and acidic residues" evidence="7">
    <location>
        <begin position="390"/>
        <end position="401"/>
    </location>
</feature>
<dbReference type="PANTHER" id="PTHR24349">
    <property type="entry name" value="SERINE/THREONINE-PROTEIN KINASE"/>
    <property type="match status" value="1"/>
</dbReference>